<accession>A0ABY8V9N2</accession>
<dbReference type="Pfam" id="PF14296">
    <property type="entry name" value="O-ag_pol_Wzy"/>
    <property type="match status" value="1"/>
</dbReference>
<protein>
    <submittedName>
        <fullName evidence="2">Oligosaccharide repeat unit polymerase</fullName>
    </submittedName>
</protein>
<feature type="transmembrane region" description="Helical" evidence="1">
    <location>
        <begin position="390"/>
        <end position="423"/>
    </location>
</feature>
<feature type="transmembrane region" description="Helical" evidence="1">
    <location>
        <begin position="351"/>
        <end position="370"/>
    </location>
</feature>
<dbReference type="NCBIfam" id="TIGR04370">
    <property type="entry name" value="glyco_rpt_poly"/>
    <property type="match status" value="1"/>
</dbReference>
<feature type="transmembrane region" description="Helical" evidence="1">
    <location>
        <begin position="186"/>
        <end position="213"/>
    </location>
</feature>
<feature type="transmembrane region" description="Helical" evidence="1">
    <location>
        <begin position="125"/>
        <end position="142"/>
    </location>
</feature>
<dbReference type="EMBL" id="CP106831">
    <property type="protein sequence ID" value="WIH96250.1"/>
    <property type="molecule type" value="Genomic_DNA"/>
</dbReference>
<dbReference type="RefSeq" id="WP_284582885.1">
    <property type="nucleotide sequence ID" value="NZ_CP106831.1"/>
</dbReference>
<keyword evidence="1" id="KW-0472">Membrane</keyword>
<evidence type="ECO:0000313" key="2">
    <source>
        <dbReference type="EMBL" id="WIH96250.1"/>
    </source>
</evidence>
<feature type="transmembrane region" description="Helical" evidence="1">
    <location>
        <begin position="162"/>
        <end position="179"/>
    </location>
</feature>
<keyword evidence="1" id="KW-0812">Transmembrane</keyword>
<keyword evidence="3" id="KW-1185">Reference proteome</keyword>
<evidence type="ECO:0000313" key="3">
    <source>
        <dbReference type="Proteomes" id="UP001223501"/>
    </source>
</evidence>
<proteinExistence type="predicted"/>
<keyword evidence="1" id="KW-1133">Transmembrane helix</keyword>
<reference evidence="2 3" key="1">
    <citation type="submission" date="2022-09" db="EMBL/GenBank/DDBJ databases">
        <title>Whole genome sequencing analysis of tet(X)-positive Empedobacter falsenii YWS9-3.</title>
        <authorList>
            <person name="Chen C."/>
            <person name="Lv Y.-L."/>
        </authorList>
    </citation>
    <scope>NUCLEOTIDE SEQUENCE [LARGE SCALE GENOMIC DNA]</scope>
    <source>
        <strain evidence="2 3">YWS9-3_T</strain>
    </source>
</reference>
<feature type="transmembrane region" description="Helical" evidence="1">
    <location>
        <begin position="28"/>
        <end position="44"/>
    </location>
</feature>
<feature type="transmembrane region" description="Helical" evidence="1">
    <location>
        <begin position="51"/>
        <end position="71"/>
    </location>
</feature>
<name>A0ABY8V9N2_9FLAO</name>
<feature type="transmembrane region" description="Helical" evidence="1">
    <location>
        <begin position="83"/>
        <end position="104"/>
    </location>
</feature>
<organism evidence="2 3">
    <name type="scientific">Empedobacter falsenii</name>
    <dbReference type="NCBI Taxonomy" id="343874"/>
    <lineage>
        <taxon>Bacteria</taxon>
        <taxon>Pseudomonadati</taxon>
        <taxon>Bacteroidota</taxon>
        <taxon>Flavobacteriia</taxon>
        <taxon>Flavobacteriales</taxon>
        <taxon>Weeksellaceae</taxon>
        <taxon>Empedobacter</taxon>
    </lineage>
</organism>
<dbReference type="Proteomes" id="UP001223501">
    <property type="component" value="Chromosome"/>
</dbReference>
<dbReference type="InterPro" id="IPR029468">
    <property type="entry name" value="O-ag_pol_Wzy"/>
</dbReference>
<evidence type="ECO:0000256" key="1">
    <source>
        <dbReference type="SAM" id="Phobius"/>
    </source>
</evidence>
<sequence length="430" mass="50251">MHLLVLQTIIFLFLSIYTYIAEDLYLSSSLAFWSILLILIMEYVKTKGISLIFIFLISFLYMIPVEGILYYKTLYNDWGKNTVDFSFFLLICSAFLVFIGFNFVKIKPYVLNLKEIIFNPKKLKSLIFIIVCYNIFYFIFHLEMIVNNLTLGRGAVETTFNIQLTAIALIFLTIIAITVKNKFKVILIILPTLLVLIGTGTRLFLVYAILMLMTKDIISLPFKKSIKVLLISIPILLFMNFIKSNRSSGLLNTNDFKEEKIIYETFTQKVASYGSAEGLLRNIAMITDYTSIHDYTYGKSIGFLSYWWVPRSIWDDKPVMLDYWLIREYRNDFSAGYSTASSYYGEIYMDFGPFISMVICLFLGIFLGRLQNWINVNLNNNFETLIIGSFLYAWIFFGTRSIMTATFMLMWVILFSKIIYFIFKKYRFIL</sequence>
<gene>
    <name evidence="2" type="ORF">OBA43_08120</name>
</gene>